<feature type="domain" description="Leucine-binding protein" evidence="3">
    <location>
        <begin position="39"/>
        <end position="369"/>
    </location>
</feature>
<dbReference type="PANTHER" id="PTHR30483">
    <property type="entry name" value="LEUCINE-SPECIFIC-BINDING PROTEIN"/>
    <property type="match status" value="1"/>
</dbReference>
<proteinExistence type="inferred from homology"/>
<dbReference type="AlphaFoldDB" id="A0A537JY22"/>
<evidence type="ECO:0000259" key="3">
    <source>
        <dbReference type="Pfam" id="PF13458"/>
    </source>
</evidence>
<evidence type="ECO:0000256" key="2">
    <source>
        <dbReference type="ARBA" id="ARBA00022729"/>
    </source>
</evidence>
<protein>
    <recommendedName>
        <fullName evidence="3">Leucine-binding protein domain-containing protein</fullName>
    </recommendedName>
</protein>
<dbReference type="EMBL" id="VBAK01000140">
    <property type="protein sequence ID" value="TMI88431.1"/>
    <property type="molecule type" value="Genomic_DNA"/>
</dbReference>
<sequence>MPNPRGRSMATGAAALVIAGLVLVPVQMTRSVLSAAEPIMLGEVGPLSPPGGYADGQLMKDAAILATDEINKAGGVLGRPVAVSYQDTRGLPEEGTAAAERLTAQEHVSAIFGEFHSSVFLAEMEVVHKTGTPILAVDVWANKITAKGYPEVFRLAPCQALIATQYGDWIAAAGFKNVVVLYEKTDGGQSHRDVLLAVLDKHGIKYDVIGADLDQKEFTAQIERLKTHNPPYDFFATAFSEAGLYALVNQAHTLGFAPTAKTGMYNSGGPATTPTFWQNVGENGKYLITEVPGLPKSGWNYKTRAFVAAFKQRFKSPPTPQAMESYDAEYVLVDAIRRAGNTNPKAIIHALEQTNWLGTRGTTTFATDRDPDWHYHQFVTAPVHLIEFDRVGQTPDDAVVIWPRNVATTKSVYLRPMQ</sequence>
<evidence type="ECO:0000313" key="5">
    <source>
        <dbReference type="Proteomes" id="UP000318509"/>
    </source>
</evidence>
<dbReference type="InterPro" id="IPR051010">
    <property type="entry name" value="BCAA_transport"/>
</dbReference>
<dbReference type="InterPro" id="IPR028081">
    <property type="entry name" value="Leu-bd"/>
</dbReference>
<gene>
    <name evidence="4" type="ORF">E6H00_12815</name>
</gene>
<comment type="caution">
    <text evidence="4">The sequence shown here is derived from an EMBL/GenBank/DDBJ whole genome shotgun (WGS) entry which is preliminary data.</text>
</comment>
<dbReference type="Gene3D" id="3.40.50.2300">
    <property type="match status" value="2"/>
</dbReference>
<accession>A0A537JY22</accession>
<evidence type="ECO:0000313" key="4">
    <source>
        <dbReference type="EMBL" id="TMI88431.1"/>
    </source>
</evidence>
<reference evidence="4 5" key="1">
    <citation type="journal article" date="2019" name="Nat. Microbiol.">
        <title>Mediterranean grassland soil C-N compound turnover is dependent on rainfall and depth, and is mediated by genomically divergent microorganisms.</title>
        <authorList>
            <person name="Diamond S."/>
            <person name="Andeer P.F."/>
            <person name="Li Z."/>
            <person name="Crits-Christoph A."/>
            <person name="Burstein D."/>
            <person name="Anantharaman K."/>
            <person name="Lane K.R."/>
            <person name="Thomas B.C."/>
            <person name="Pan C."/>
            <person name="Northen T.R."/>
            <person name="Banfield J.F."/>
        </authorList>
    </citation>
    <scope>NUCLEOTIDE SEQUENCE [LARGE SCALE GENOMIC DNA]</scope>
    <source>
        <strain evidence="4">NP_3</strain>
    </source>
</reference>
<organism evidence="4 5">
    <name type="scientific">Candidatus Segetimicrobium genomatis</name>
    <dbReference type="NCBI Taxonomy" id="2569760"/>
    <lineage>
        <taxon>Bacteria</taxon>
        <taxon>Bacillati</taxon>
        <taxon>Candidatus Sysuimicrobiota</taxon>
        <taxon>Candidatus Sysuimicrobiia</taxon>
        <taxon>Candidatus Sysuimicrobiales</taxon>
        <taxon>Candidatus Segetimicrobiaceae</taxon>
        <taxon>Candidatus Segetimicrobium</taxon>
    </lineage>
</organism>
<dbReference type="Pfam" id="PF13458">
    <property type="entry name" value="Peripla_BP_6"/>
    <property type="match status" value="1"/>
</dbReference>
<comment type="similarity">
    <text evidence="1">Belongs to the leucine-binding protein family.</text>
</comment>
<evidence type="ECO:0000256" key="1">
    <source>
        <dbReference type="ARBA" id="ARBA00010062"/>
    </source>
</evidence>
<dbReference type="PANTHER" id="PTHR30483:SF6">
    <property type="entry name" value="PERIPLASMIC BINDING PROTEIN OF ABC TRANSPORTER FOR NATURAL AMINO ACIDS"/>
    <property type="match status" value="1"/>
</dbReference>
<dbReference type="SUPFAM" id="SSF53822">
    <property type="entry name" value="Periplasmic binding protein-like I"/>
    <property type="match status" value="1"/>
</dbReference>
<name>A0A537JY22_9BACT</name>
<dbReference type="CDD" id="cd06345">
    <property type="entry name" value="PBP1_ABC_ligand_binding-like"/>
    <property type="match status" value="1"/>
</dbReference>
<keyword evidence="2" id="KW-0732">Signal</keyword>
<dbReference type="Proteomes" id="UP000318509">
    <property type="component" value="Unassembled WGS sequence"/>
</dbReference>
<dbReference type="InterPro" id="IPR028082">
    <property type="entry name" value="Peripla_BP_I"/>
</dbReference>